<dbReference type="PANTHER" id="PTHR28026">
    <property type="entry name" value="DUF962 DOMAIN PROTEIN (AFU_ORTHOLOGUE AFUA_8G05310)"/>
    <property type="match status" value="1"/>
</dbReference>
<feature type="transmembrane region" description="Helical" evidence="1">
    <location>
        <begin position="159"/>
        <end position="176"/>
    </location>
</feature>
<dbReference type="GO" id="GO:0046521">
    <property type="term" value="P:sphingoid catabolic process"/>
    <property type="evidence" value="ECO:0007669"/>
    <property type="project" value="TreeGrafter"/>
</dbReference>
<feature type="transmembrane region" description="Helical" evidence="1">
    <location>
        <begin position="93"/>
        <end position="114"/>
    </location>
</feature>
<dbReference type="PANTHER" id="PTHR28026:SF9">
    <property type="entry name" value="2-HYDROXY-PALMITIC ACID DIOXYGENASE MPO1"/>
    <property type="match status" value="1"/>
</dbReference>
<organism evidence="2 3">
    <name type="scientific">Gossypium barbadense</name>
    <name type="common">Sea Island cotton</name>
    <name type="synonym">Hibiscus barbadensis</name>
    <dbReference type="NCBI Taxonomy" id="3634"/>
    <lineage>
        <taxon>Eukaryota</taxon>
        <taxon>Viridiplantae</taxon>
        <taxon>Streptophyta</taxon>
        <taxon>Embryophyta</taxon>
        <taxon>Tracheophyta</taxon>
        <taxon>Spermatophyta</taxon>
        <taxon>Magnoliopsida</taxon>
        <taxon>eudicotyledons</taxon>
        <taxon>Gunneridae</taxon>
        <taxon>Pentapetalae</taxon>
        <taxon>rosids</taxon>
        <taxon>malvids</taxon>
        <taxon>Malvales</taxon>
        <taxon>Malvaceae</taxon>
        <taxon>Malvoideae</taxon>
        <taxon>Gossypium</taxon>
    </lineage>
</organism>
<evidence type="ECO:0008006" key="4">
    <source>
        <dbReference type="Google" id="ProtNLM"/>
    </source>
</evidence>
<evidence type="ECO:0000256" key="1">
    <source>
        <dbReference type="SAM" id="Phobius"/>
    </source>
</evidence>
<name>A0A2P5WTY8_GOSBA</name>
<dbReference type="GO" id="GO:0005783">
    <property type="term" value="C:endoplasmic reticulum"/>
    <property type="evidence" value="ECO:0007669"/>
    <property type="project" value="TreeGrafter"/>
</dbReference>
<dbReference type="InterPro" id="IPR009305">
    <property type="entry name" value="Mpo1-like"/>
</dbReference>
<dbReference type="AlphaFoldDB" id="A0A2P5WTY8"/>
<keyword evidence="1" id="KW-0812">Transmembrane</keyword>
<feature type="transmembrane region" description="Helical" evidence="1">
    <location>
        <begin position="217"/>
        <end position="236"/>
    </location>
</feature>
<keyword evidence="1" id="KW-1133">Transmembrane helix</keyword>
<evidence type="ECO:0000313" key="3">
    <source>
        <dbReference type="Proteomes" id="UP000239757"/>
    </source>
</evidence>
<feature type="transmembrane region" description="Helical" evidence="1">
    <location>
        <begin position="134"/>
        <end position="152"/>
    </location>
</feature>
<feature type="transmembrane region" description="Helical" evidence="1">
    <location>
        <begin position="26"/>
        <end position="46"/>
    </location>
</feature>
<gene>
    <name evidence="2" type="ORF">GOBAR_AA26131</name>
</gene>
<dbReference type="OrthoDB" id="2124888at2759"/>
<sequence>MGKPGLLDLENHFAFYGAYHSNPINILIHTLFVWPIFFTSLILFYFTPAFYDLSQSGIFPSGINHALVLNYGSAFSIFLGLFYVVLDKKAGSLAALLCLACWVGASFIAAKLGYSLAWKLCFSHWRNVRAFPLVLNYGSAFSIFLGLFYVVLDKKAGSLAALLCLACWVGASFIAAKLGYSLAWKVVLVSQLLCWTGQFLGHGIFEKRAPALLDNLVQALLMAPFFVLLEVLQSLFGYEPYPGFQMRVNAKIKAEIKEWQDKKQKKVS</sequence>
<dbReference type="GO" id="GO:0016020">
    <property type="term" value="C:membrane"/>
    <property type="evidence" value="ECO:0007669"/>
    <property type="project" value="GOC"/>
</dbReference>
<accession>A0A2P5WTY8</accession>
<evidence type="ECO:0000313" key="2">
    <source>
        <dbReference type="EMBL" id="PPR94533.1"/>
    </source>
</evidence>
<dbReference type="EMBL" id="KZ666499">
    <property type="protein sequence ID" value="PPR94533.1"/>
    <property type="molecule type" value="Genomic_DNA"/>
</dbReference>
<protein>
    <recommendedName>
        <fullName evidence="4">DUF962 domain-containing protein</fullName>
    </recommendedName>
</protein>
<feature type="transmembrane region" description="Helical" evidence="1">
    <location>
        <begin position="66"/>
        <end position="86"/>
    </location>
</feature>
<keyword evidence="1" id="KW-0472">Membrane</keyword>
<proteinExistence type="predicted"/>
<dbReference type="Pfam" id="PF06127">
    <property type="entry name" value="Mpo1-like"/>
    <property type="match status" value="1"/>
</dbReference>
<dbReference type="Proteomes" id="UP000239757">
    <property type="component" value="Unassembled WGS sequence"/>
</dbReference>
<reference evidence="2 3" key="1">
    <citation type="submission" date="2015-01" db="EMBL/GenBank/DDBJ databases">
        <title>Genome of allotetraploid Gossypium barbadense reveals genomic plasticity and fiber elongation in cotton evolution.</title>
        <authorList>
            <person name="Chen X."/>
            <person name="Liu X."/>
            <person name="Zhao B."/>
            <person name="Zheng H."/>
            <person name="Hu Y."/>
            <person name="Lu G."/>
            <person name="Yang C."/>
            <person name="Chen J."/>
            <person name="Shan C."/>
            <person name="Zhang L."/>
            <person name="Zhou Y."/>
            <person name="Wang L."/>
            <person name="Guo W."/>
            <person name="Bai Y."/>
            <person name="Ruan J."/>
            <person name="Shangguan X."/>
            <person name="Mao Y."/>
            <person name="Jiang J."/>
            <person name="Zhu Y."/>
            <person name="Lei J."/>
            <person name="Kang H."/>
            <person name="Chen S."/>
            <person name="He X."/>
            <person name="Wang R."/>
            <person name="Wang Y."/>
            <person name="Chen J."/>
            <person name="Wang L."/>
            <person name="Yu S."/>
            <person name="Wang B."/>
            <person name="Wei J."/>
            <person name="Song S."/>
            <person name="Lu X."/>
            <person name="Gao Z."/>
            <person name="Gu W."/>
            <person name="Deng X."/>
            <person name="Ma D."/>
            <person name="Wang S."/>
            <person name="Liang W."/>
            <person name="Fang L."/>
            <person name="Cai C."/>
            <person name="Zhu X."/>
            <person name="Zhou B."/>
            <person name="Zhang Y."/>
            <person name="Chen Z."/>
            <person name="Xu S."/>
            <person name="Zhu R."/>
            <person name="Wang S."/>
            <person name="Zhang T."/>
            <person name="Zhao G."/>
        </authorList>
    </citation>
    <scope>NUCLEOTIDE SEQUENCE [LARGE SCALE GENOMIC DNA]</scope>
    <source>
        <strain evidence="3">cv. Xinhai21</strain>
        <tissue evidence="2">Leaf</tissue>
    </source>
</reference>